<dbReference type="PROSITE" id="PS00978">
    <property type="entry name" value="FAD_G3PDH_2"/>
    <property type="match status" value="1"/>
</dbReference>
<dbReference type="InterPro" id="IPR006076">
    <property type="entry name" value="FAD-dep_OxRdtase"/>
</dbReference>
<accession>A0A964TBK4</accession>
<dbReference type="EMBL" id="JAAABI010000002">
    <property type="protein sequence ID" value="NAY91849.1"/>
    <property type="molecule type" value="Genomic_DNA"/>
</dbReference>
<dbReference type="GO" id="GO:0004368">
    <property type="term" value="F:glycerol-3-phosphate dehydrogenase (quinone) activity"/>
    <property type="evidence" value="ECO:0007669"/>
    <property type="project" value="InterPro"/>
</dbReference>
<dbReference type="PRINTS" id="PR01001">
    <property type="entry name" value="FADG3PDH"/>
</dbReference>
<dbReference type="Pfam" id="PF01266">
    <property type="entry name" value="DAO"/>
    <property type="match status" value="1"/>
</dbReference>
<proteinExistence type="inferred from homology"/>
<evidence type="ECO:0000256" key="1">
    <source>
        <dbReference type="ARBA" id="ARBA00001974"/>
    </source>
</evidence>
<dbReference type="InterPro" id="IPR000447">
    <property type="entry name" value="G3P_DH_FAD-dep"/>
</dbReference>
<dbReference type="Gene3D" id="1.10.8.870">
    <property type="entry name" value="Alpha-glycerophosphate oxidase, cap domain"/>
    <property type="match status" value="1"/>
</dbReference>
<evidence type="ECO:0000313" key="9">
    <source>
        <dbReference type="EMBL" id="NAY91849.1"/>
    </source>
</evidence>
<gene>
    <name evidence="9" type="ORF">GTQ34_07965</name>
</gene>
<dbReference type="SUPFAM" id="SSF54373">
    <property type="entry name" value="FAD-linked reductases, C-terminal domain"/>
    <property type="match status" value="1"/>
</dbReference>
<name>A0A964TBK4_9FLAO</name>
<keyword evidence="6" id="KW-0560">Oxidoreductase</keyword>
<dbReference type="Proteomes" id="UP000667650">
    <property type="component" value="Unassembled WGS sequence"/>
</dbReference>
<dbReference type="Gene3D" id="3.30.9.10">
    <property type="entry name" value="D-Amino Acid Oxidase, subunit A, domain 2"/>
    <property type="match status" value="1"/>
</dbReference>
<dbReference type="Gene3D" id="3.50.50.60">
    <property type="entry name" value="FAD/NAD(P)-binding domain"/>
    <property type="match status" value="1"/>
</dbReference>
<dbReference type="InterPro" id="IPR036188">
    <property type="entry name" value="FAD/NAD-bd_sf"/>
</dbReference>
<keyword evidence="3" id="KW-0285">Flavoprotein</keyword>
<dbReference type="PANTHER" id="PTHR11985:SF35">
    <property type="entry name" value="ANAEROBIC GLYCEROL-3-PHOSPHATE DEHYDROGENASE SUBUNIT A"/>
    <property type="match status" value="1"/>
</dbReference>
<keyword evidence="4" id="KW-0319">Glycerol metabolism</keyword>
<dbReference type="RefSeq" id="WP_166523248.1">
    <property type="nucleotide sequence ID" value="NZ_JAAABI010000002.1"/>
</dbReference>
<keyword evidence="10" id="KW-1185">Reference proteome</keyword>
<organism evidence="9 10">
    <name type="scientific">Flagellimonas ochracea</name>
    <dbReference type="NCBI Taxonomy" id="2696472"/>
    <lineage>
        <taxon>Bacteria</taxon>
        <taxon>Pseudomonadati</taxon>
        <taxon>Bacteroidota</taxon>
        <taxon>Flavobacteriia</taxon>
        <taxon>Flavobacteriales</taxon>
        <taxon>Flavobacteriaceae</taxon>
        <taxon>Flagellimonas</taxon>
    </lineage>
</organism>
<dbReference type="PANTHER" id="PTHR11985">
    <property type="entry name" value="GLYCEROL-3-PHOSPHATE DEHYDROGENASE"/>
    <property type="match status" value="1"/>
</dbReference>
<reference evidence="9" key="1">
    <citation type="submission" date="2020-01" db="EMBL/GenBank/DDBJ databases">
        <title>Muricauda ochracea sp. nov., isolated from a tidal flat of Garorim bay in Korea.</title>
        <authorList>
            <person name="Kim D."/>
            <person name="Yoo Y."/>
            <person name="Kim J.-J."/>
        </authorList>
    </citation>
    <scope>NUCLEOTIDE SEQUENCE</scope>
    <source>
        <strain evidence="9">JGD-17</strain>
    </source>
</reference>
<protein>
    <submittedName>
        <fullName evidence="9">FAD-dependent oxidoreductase</fullName>
    </submittedName>
</protein>
<feature type="domain" description="FAD dependent oxidoreductase" evidence="7">
    <location>
        <begin position="25"/>
        <end position="356"/>
    </location>
</feature>
<evidence type="ECO:0000256" key="4">
    <source>
        <dbReference type="ARBA" id="ARBA00022798"/>
    </source>
</evidence>
<sequence length="555" mass="62912">MEENVRFSNLNRANIIERASKESFDLVVIGGGITGGGIALDAASRGLKVILLEKGDFASGTSSKSTKLIHGGLRYLKQFDFWLVKEVGSERAIVHKLAPHLVLPEKMLLPLIEGGSYGKWLTSIGLKVYDILAQVTGEDKRQMLDKKEALKLEPLLPKKILNGAGYYAEYRTDDARLTLENIKTSLKYGAQALNYARVTDFIYDDGMVAGVRVHDETSGKEFEINSKYVISAAGPWVDELRAMNNSKKGKRLHLTKGVHLVFPKEKLPVKQSVYFDIPDGRMMFAIPRGKVTYVGTTDTNYNLDKDHVTTDIADAIYLISAVNNMFPKINLELDDIVSSWAGLRPLIHEEGKSASELSRKDEIFTSESGLVSIAGGKLTGYRKMAERVVNRIANKLEEDHQQKVKGSSTDKIPLAGSDFRKFKHVKKYIAEVSERLNKEGFSEYDAWYLVTTYGKQTEKIWDNYLTLKKNDSQERMIRAEVQFSIAHEMSLNPLDFFIRRTGRLYFDIDSIRQYMGPVFEEFKTAYGYNEAQMKEFKEKLEEELDIHSNFSLERN</sequence>
<dbReference type="InterPro" id="IPR038299">
    <property type="entry name" value="DAO_C_sf"/>
</dbReference>
<dbReference type="SUPFAM" id="SSF51905">
    <property type="entry name" value="FAD/NAD(P)-binding domain"/>
    <property type="match status" value="1"/>
</dbReference>
<evidence type="ECO:0000256" key="6">
    <source>
        <dbReference type="ARBA" id="ARBA00023002"/>
    </source>
</evidence>
<keyword evidence="5" id="KW-0274">FAD</keyword>
<comment type="caution">
    <text evidence="9">The sequence shown here is derived from an EMBL/GenBank/DDBJ whole genome shotgun (WGS) entry which is preliminary data.</text>
</comment>
<evidence type="ECO:0000256" key="2">
    <source>
        <dbReference type="ARBA" id="ARBA00007330"/>
    </source>
</evidence>
<feature type="domain" description="Alpha-glycerophosphate oxidase C-terminal" evidence="8">
    <location>
        <begin position="407"/>
        <end position="532"/>
    </location>
</feature>
<dbReference type="GO" id="GO:0006071">
    <property type="term" value="P:glycerol metabolic process"/>
    <property type="evidence" value="ECO:0007669"/>
    <property type="project" value="UniProtKB-KW"/>
</dbReference>
<comment type="cofactor">
    <cofactor evidence="1">
        <name>FAD</name>
        <dbReference type="ChEBI" id="CHEBI:57692"/>
    </cofactor>
</comment>
<evidence type="ECO:0000313" key="10">
    <source>
        <dbReference type="Proteomes" id="UP000667650"/>
    </source>
</evidence>
<dbReference type="InterPro" id="IPR031656">
    <property type="entry name" value="DAO_C"/>
</dbReference>
<dbReference type="Pfam" id="PF16901">
    <property type="entry name" value="DAO_C"/>
    <property type="match status" value="1"/>
</dbReference>
<dbReference type="AlphaFoldDB" id="A0A964TBK4"/>
<comment type="similarity">
    <text evidence="2">Belongs to the FAD-dependent glycerol-3-phosphate dehydrogenase family.</text>
</comment>
<evidence type="ECO:0000259" key="7">
    <source>
        <dbReference type="Pfam" id="PF01266"/>
    </source>
</evidence>
<evidence type="ECO:0000256" key="5">
    <source>
        <dbReference type="ARBA" id="ARBA00022827"/>
    </source>
</evidence>
<evidence type="ECO:0000256" key="3">
    <source>
        <dbReference type="ARBA" id="ARBA00022630"/>
    </source>
</evidence>
<evidence type="ECO:0000259" key="8">
    <source>
        <dbReference type="Pfam" id="PF16901"/>
    </source>
</evidence>
<dbReference type="GO" id="GO:0046168">
    <property type="term" value="P:glycerol-3-phosphate catabolic process"/>
    <property type="evidence" value="ECO:0007669"/>
    <property type="project" value="TreeGrafter"/>
</dbReference>